<dbReference type="InterPro" id="IPR037919">
    <property type="entry name" value="OGT"/>
</dbReference>
<dbReference type="Pfam" id="PF13844">
    <property type="entry name" value="Glyco_transf_41"/>
    <property type="match status" value="2"/>
</dbReference>
<evidence type="ECO:0000256" key="4">
    <source>
        <dbReference type="ARBA" id="ARBA00022676"/>
    </source>
</evidence>
<keyword evidence="5 9" id="KW-0808">Transferase</keyword>
<comment type="similarity">
    <text evidence="2">Belongs to the glycosyltransferase 41 family. O-GlcNAc transferase subfamily.</text>
</comment>
<keyword evidence="7" id="KW-0802">TPR repeat</keyword>
<dbReference type="EC" id="2.4.1.255" evidence="3"/>
<evidence type="ECO:0000256" key="6">
    <source>
        <dbReference type="ARBA" id="ARBA00022737"/>
    </source>
</evidence>
<protein>
    <recommendedName>
        <fullName evidence="3">protein O-GlcNAc transferase</fullName>
        <ecNumber evidence="3">2.4.1.255</ecNumber>
    </recommendedName>
</protein>
<comment type="caution">
    <text evidence="9">The sequence shown here is derived from an EMBL/GenBank/DDBJ whole genome shotgun (WGS) entry which is preliminary data.</text>
</comment>
<evidence type="ECO:0000256" key="1">
    <source>
        <dbReference type="ARBA" id="ARBA00004922"/>
    </source>
</evidence>
<feature type="domain" description="O-GlcNAc transferase C-terminal" evidence="8">
    <location>
        <begin position="257"/>
        <end position="438"/>
    </location>
</feature>
<evidence type="ECO:0000256" key="2">
    <source>
        <dbReference type="ARBA" id="ARBA00005386"/>
    </source>
</evidence>
<dbReference type="InterPro" id="IPR019734">
    <property type="entry name" value="TPR_rpt"/>
</dbReference>
<evidence type="ECO:0000256" key="5">
    <source>
        <dbReference type="ARBA" id="ARBA00022679"/>
    </source>
</evidence>
<evidence type="ECO:0000256" key="3">
    <source>
        <dbReference type="ARBA" id="ARBA00011970"/>
    </source>
</evidence>
<dbReference type="PANTHER" id="PTHR44366:SF1">
    <property type="entry name" value="UDP-N-ACETYLGLUCOSAMINE--PEPTIDE N-ACETYLGLUCOSAMINYLTRANSFERASE 110 KDA SUBUNIT"/>
    <property type="match status" value="1"/>
</dbReference>
<reference evidence="9 10" key="1">
    <citation type="submission" date="2023-07" db="EMBL/GenBank/DDBJ databases">
        <title>Genomic Encyclopedia of Type Strains, Phase IV (KMG-IV): sequencing the most valuable type-strain genomes for metagenomic binning, comparative biology and taxonomic classification.</title>
        <authorList>
            <person name="Goeker M."/>
        </authorList>
    </citation>
    <scope>NUCLEOTIDE SEQUENCE [LARGE SCALE GENOMIC DNA]</scope>
    <source>
        <strain evidence="9 10">DSM 100301</strain>
    </source>
</reference>
<accession>A0ABU0IA38</accession>
<keyword evidence="4" id="KW-0328">Glycosyltransferase</keyword>
<name>A0ABU0IA38_9HYPH</name>
<dbReference type="InterPro" id="IPR029489">
    <property type="entry name" value="OGT/SEC/SPY_C"/>
</dbReference>
<evidence type="ECO:0000256" key="7">
    <source>
        <dbReference type="ARBA" id="ARBA00022803"/>
    </source>
</evidence>
<keyword evidence="6" id="KW-0677">Repeat</keyword>
<dbReference type="Gene3D" id="1.25.40.10">
    <property type="entry name" value="Tetratricopeptide repeat domain"/>
    <property type="match status" value="1"/>
</dbReference>
<dbReference type="Proteomes" id="UP001235269">
    <property type="component" value="Unassembled WGS sequence"/>
</dbReference>
<dbReference type="InterPro" id="IPR011990">
    <property type="entry name" value="TPR-like_helical_dom_sf"/>
</dbReference>
<dbReference type="SMART" id="SM00028">
    <property type="entry name" value="TPR"/>
    <property type="match status" value="2"/>
</dbReference>
<sequence length="646" mass="71211">MTGRNFVAALFNQARQEFLQGAYQQALATVDRASACEGETPDALILRASIHEHLGAHLEAARCYEAAMAARPDMRRTLGLRAVSHYFEAGETRQALDLLISLDRLFPRNIDIVHSICSLYREAGDYSRALPFALTLAEIGKSFDNWMNAGMVLIGLDRLEDAMPLVAAAFGARPEDRLVLTEYFWCALGLCDFPLAEDLQARLEAAYATDGEKLDIRETVFRSLQWSGDEAYHVLSAINTARQRVGAFAARRPYRPKPNRRLRIGYLSSDFHEHATLALFAGVLEAHDRSQFEVFGICHTRTKDRNGPLNCFNVFPDGKPVPTFPGNTLRDRFLNAVDHFVDILDLDDDAAARTIAALDLDILIDLKGFTHNNRLGIFCRRPAPIQVTYLGFPGSVAGVGIDYAITDATVTPPSAQAFYAEKLFTLPHSYQANDDKRLVVERDGPRSRFGLPDEGIVFCSFNQPVKIRGAVFRTWMDVLKAVPGSVLWLIDMPAMAKANLGRAASLAGVQPERLIFAPKLPLDQHLQRLCHADLALDTGPYNGHTTTADALWAAVPVVTWKGTSFAGRVSQSLLQAVGLPQLVAEDLQGFGRLAAELAQDGNRLSHLRQHLIAARKTAPLFDTARFTRDFEATLKAIAADAALQSS</sequence>
<evidence type="ECO:0000313" key="10">
    <source>
        <dbReference type="Proteomes" id="UP001235269"/>
    </source>
</evidence>
<gene>
    <name evidence="9" type="ORF">QO005_001432</name>
</gene>
<dbReference type="GO" id="GO:0016740">
    <property type="term" value="F:transferase activity"/>
    <property type="evidence" value="ECO:0007669"/>
    <property type="project" value="UniProtKB-KW"/>
</dbReference>
<evidence type="ECO:0000313" key="9">
    <source>
        <dbReference type="EMBL" id="MDQ0455102.1"/>
    </source>
</evidence>
<organism evidence="9 10">
    <name type="scientific">Rhizobium paknamense</name>
    <dbReference type="NCBI Taxonomy" id="1206817"/>
    <lineage>
        <taxon>Bacteria</taxon>
        <taxon>Pseudomonadati</taxon>
        <taxon>Pseudomonadota</taxon>
        <taxon>Alphaproteobacteria</taxon>
        <taxon>Hyphomicrobiales</taxon>
        <taxon>Rhizobiaceae</taxon>
        <taxon>Rhizobium/Agrobacterium group</taxon>
        <taxon>Rhizobium</taxon>
    </lineage>
</organism>
<dbReference type="RefSeq" id="WP_307157292.1">
    <property type="nucleotide sequence ID" value="NZ_JAUSWH010000003.1"/>
</dbReference>
<proteinExistence type="inferred from homology"/>
<dbReference type="Gene3D" id="3.40.50.11380">
    <property type="match status" value="1"/>
</dbReference>
<evidence type="ECO:0000259" key="8">
    <source>
        <dbReference type="Pfam" id="PF13844"/>
    </source>
</evidence>
<dbReference type="Gene3D" id="3.40.50.2000">
    <property type="entry name" value="Glycogen Phosphorylase B"/>
    <property type="match status" value="1"/>
</dbReference>
<dbReference type="EMBL" id="JAUSWH010000003">
    <property type="protein sequence ID" value="MDQ0455102.1"/>
    <property type="molecule type" value="Genomic_DNA"/>
</dbReference>
<dbReference type="SUPFAM" id="SSF48452">
    <property type="entry name" value="TPR-like"/>
    <property type="match status" value="1"/>
</dbReference>
<dbReference type="PANTHER" id="PTHR44366">
    <property type="entry name" value="UDP-N-ACETYLGLUCOSAMINE--PEPTIDE N-ACETYLGLUCOSAMINYLTRANSFERASE 110 KDA SUBUNIT"/>
    <property type="match status" value="1"/>
</dbReference>
<feature type="domain" description="O-GlcNAc transferase C-terminal" evidence="8">
    <location>
        <begin position="446"/>
        <end position="629"/>
    </location>
</feature>
<keyword evidence="10" id="KW-1185">Reference proteome</keyword>
<comment type="pathway">
    <text evidence="1">Protein modification; protein glycosylation.</text>
</comment>